<feature type="transmembrane region" description="Helical" evidence="1">
    <location>
        <begin position="237"/>
        <end position="256"/>
    </location>
</feature>
<dbReference type="Proteomes" id="UP000680038">
    <property type="component" value="Unassembled WGS sequence"/>
</dbReference>
<feature type="domain" description="EamA" evidence="2">
    <location>
        <begin position="145"/>
        <end position="279"/>
    </location>
</feature>
<feature type="transmembrane region" description="Helical" evidence="1">
    <location>
        <begin position="33"/>
        <end position="50"/>
    </location>
</feature>
<feature type="transmembrane region" description="Helical" evidence="1">
    <location>
        <begin position="7"/>
        <end position="27"/>
    </location>
</feature>
<dbReference type="EMBL" id="CAJRAF010000001">
    <property type="protein sequence ID" value="CAG4992993.1"/>
    <property type="molecule type" value="Genomic_DNA"/>
</dbReference>
<feature type="domain" description="EamA" evidence="2">
    <location>
        <begin position="7"/>
        <end position="133"/>
    </location>
</feature>
<name>A0A916J9J4_9BACT</name>
<feature type="transmembrane region" description="Helical" evidence="1">
    <location>
        <begin position="93"/>
        <end position="111"/>
    </location>
</feature>
<keyword evidence="1" id="KW-0472">Membrane</keyword>
<comment type="caution">
    <text evidence="3">The sequence shown here is derived from an EMBL/GenBank/DDBJ whole genome shotgun (WGS) entry which is preliminary data.</text>
</comment>
<evidence type="ECO:0000313" key="4">
    <source>
        <dbReference type="Proteomes" id="UP000680038"/>
    </source>
</evidence>
<feature type="transmembrane region" description="Helical" evidence="1">
    <location>
        <begin position="176"/>
        <end position="196"/>
    </location>
</feature>
<dbReference type="SUPFAM" id="SSF103481">
    <property type="entry name" value="Multidrug resistance efflux transporter EmrE"/>
    <property type="match status" value="2"/>
</dbReference>
<dbReference type="RefSeq" id="WP_215237775.1">
    <property type="nucleotide sequence ID" value="NZ_CAJRAF010000001.1"/>
</dbReference>
<feature type="transmembrane region" description="Helical" evidence="1">
    <location>
        <begin position="118"/>
        <end position="135"/>
    </location>
</feature>
<keyword evidence="1" id="KW-0812">Transmembrane</keyword>
<dbReference type="InterPro" id="IPR037185">
    <property type="entry name" value="EmrE-like"/>
</dbReference>
<dbReference type="GO" id="GO:0016020">
    <property type="term" value="C:membrane"/>
    <property type="evidence" value="ECO:0007669"/>
    <property type="project" value="InterPro"/>
</dbReference>
<protein>
    <recommendedName>
        <fullName evidence="2">EamA domain-containing protein</fullName>
    </recommendedName>
</protein>
<reference evidence="3" key="1">
    <citation type="submission" date="2021-04" db="EMBL/GenBank/DDBJ databases">
        <authorList>
            <person name="Rodrigo-Torres L."/>
            <person name="Arahal R. D."/>
            <person name="Lucena T."/>
        </authorList>
    </citation>
    <scope>NUCLEOTIDE SEQUENCE</scope>
    <source>
        <strain evidence="3">CECT 9275</strain>
    </source>
</reference>
<feature type="transmembrane region" description="Helical" evidence="1">
    <location>
        <begin position="202"/>
        <end position="225"/>
    </location>
</feature>
<dbReference type="InterPro" id="IPR052756">
    <property type="entry name" value="Alkyne_AA_exporter"/>
</dbReference>
<sequence>MFSPRISLLIGLISISIFPVLVKWAPVSGITSAFYRMAIGTLLLLPYVLFSRKLILPAVKLWIPIILCGIIFGSDIAVWNLSIQYSNATQATLLTNLSPVWVGIASFLFLTKKPKPKFWVGTAIALAGLTVLIGFDTILEMRFDKGFLMAIASGILYASYMLISKTVLDKINIINFLMFSMSVSAVYLLTLCLLLDQPLWHFSAMVWSVLMIQGVICQLLGWFTISYAIQKMDAGRVSLGLLSQSVVTGVMAWMFIGEKVTLQMILGGIIILLGIAVTFYRSKTDSPHPKIADRQQGNSR</sequence>
<keyword evidence="1" id="KW-1133">Transmembrane helix</keyword>
<evidence type="ECO:0000259" key="2">
    <source>
        <dbReference type="Pfam" id="PF00892"/>
    </source>
</evidence>
<dbReference type="InterPro" id="IPR000620">
    <property type="entry name" value="EamA_dom"/>
</dbReference>
<proteinExistence type="predicted"/>
<keyword evidence="4" id="KW-1185">Reference proteome</keyword>
<gene>
    <name evidence="3" type="ORF">DYBT9275_01082</name>
</gene>
<dbReference type="Pfam" id="PF00892">
    <property type="entry name" value="EamA"/>
    <property type="match status" value="2"/>
</dbReference>
<accession>A0A916J9J4</accession>
<dbReference type="PANTHER" id="PTHR12715">
    <property type="entry name" value="TRANSPORTER, DRUG/METABOLITE EXPORTER FAMILY"/>
    <property type="match status" value="1"/>
</dbReference>
<feature type="transmembrane region" description="Helical" evidence="1">
    <location>
        <begin position="147"/>
        <end position="164"/>
    </location>
</feature>
<evidence type="ECO:0000256" key="1">
    <source>
        <dbReference type="SAM" id="Phobius"/>
    </source>
</evidence>
<feature type="transmembrane region" description="Helical" evidence="1">
    <location>
        <begin position="62"/>
        <end position="81"/>
    </location>
</feature>
<evidence type="ECO:0000313" key="3">
    <source>
        <dbReference type="EMBL" id="CAG4992993.1"/>
    </source>
</evidence>
<dbReference type="AlphaFoldDB" id="A0A916J9J4"/>
<feature type="transmembrane region" description="Helical" evidence="1">
    <location>
        <begin position="262"/>
        <end position="280"/>
    </location>
</feature>
<organism evidence="3 4">
    <name type="scientific">Dyadobacter helix</name>
    <dbReference type="NCBI Taxonomy" id="2822344"/>
    <lineage>
        <taxon>Bacteria</taxon>
        <taxon>Pseudomonadati</taxon>
        <taxon>Bacteroidota</taxon>
        <taxon>Cytophagia</taxon>
        <taxon>Cytophagales</taxon>
        <taxon>Spirosomataceae</taxon>
        <taxon>Dyadobacter</taxon>
    </lineage>
</organism>
<dbReference type="PANTHER" id="PTHR12715:SF4">
    <property type="entry name" value="EAMA DOMAIN-CONTAINING PROTEIN"/>
    <property type="match status" value="1"/>
</dbReference>